<dbReference type="EMBL" id="JAMXWF010000048">
    <property type="protein sequence ID" value="MDQ6412812.1"/>
    <property type="molecule type" value="Genomic_DNA"/>
</dbReference>
<dbReference type="Proteomes" id="UP001242288">
    <property type="component" value="Unassembled WGS sequence"/>
</dbReference>
<comment type="caution">
    <text evidence="2">The sequence shown here is derived from an EMBL/GenBank/DDBJ whole genome shotgun (WGS) entry which is preliminary data.</text>
</comment>
<reference evidence="2" key="1">
    <citation type="submission" date="2022-06" db="EMBL/GenBank/DDBJ databases">
        <title>PHB producers.</title>
        <authorList>
            <person name="Besaury L."/>
        </authorList>
    </citation>
    <scope>NUCLEOTIDE SEQUENCE</scope>
    <source>
        <strain evidence="2 3">SEWS6</strain>
    </source>
</reference>
<accession>A0AAP5BLJ9</accession>
<protein>
    <submittedName>
        <fullName evidence="2">Uncharacterized protein</fullName>
    </submittedName>
</protein>
<evidence type="ECO:0000313" key="2">
    <source>
        <dbReference type="EMBL" id="MDQ6412812.1"/>
    </source>
</evidence>
<proteinExistence type="predicted"/>
<evidence type="ECO:0000313" key="1">
    <source>
        <dbReference type="EMBL" id="MCX4150997.1"/>
    </source>
</evidence>
<evidence type="ECO:0000313" key="4">
    <source>
        <dbReference type="Proteomes" id="UP001242288"/>
    </source>
</evidence>
<sequence length="63" mass="7009">MTDPKTDQLGAWIDSHYPAEPTIDNGDGTLRVAVTCVDKDRRSFIERSNIPATLSAARDWLGY</sequence>
<keyword evidence="3" id="KW-1185">Reference proteome</keyword>
<organism evidence="2 4">
    <name type="scientific">Paraburkholderia madseniana</name>
    <dbReference type="NCBI Taxonomy" id="2599607"/>
    <lineage>
        <taxon>Bacteria</taxon>
        <taxon>Pseudomonadati</taxon>
        <taxon>Pseudomonadota</taxon>
        <taxon>Betaproteobacteria</taxon>
        <taxon>Burkholderiales</taxon>
        <taxon>Burkholderiaceae</taxon>
        <taxon>Paraburkholderia</taxon>
    </lineage>
</organism>
<gene>
    <name evidence="2" type="ORF">NIE36_37445</name>
    <name evidence="1" type="ORF">OSB80_37530</name>
</gene>
<name>A0AAP5BLJ9_9BURK</name>
<evidence type="ECO:0000313" key="3">
    <source>
        <dbReference type="Proteomes" id="UP001209412"/>
    </source>
</evidence>
<dbReference type="RefSeq" id="WP_266241741.1">
    <property type="nucleotide sequence ID" value="NZ_JAMXWF010000048.1"/>
</dbReference>
<dbReference type="EMBL" id="JAPKHW010000048">
    <property type="protein sequence ID" value="MCX4150997.1"/>
    <property type="molecule type" value="Genomic_DNA"/>
</dbReference>
<dbReference type="Proteomes" id="UP001209412">
    <property type="component" value="Unassembled WGS sequence"/>
</dbReference>
<dbReference type="AlphaFoldDB" id="A0AAP5BLJ9"/>